<dbReference type="EMBL" id="LC064029">
    <property type="protein sequence ID" value="BAR97459.1"/>
    <property type="molecule type" value="Genomic_DNA"/>
</dbReference>
<dbReference type="PRINTS" id="PR00359">
    <property type="entry name" value="BP450"/>
</dbReference>
<protein>
    <recommendedName>
        <fullName evidence="4">Cytochrome P450</fullName>
    </recommendedName>
</protein>
<dbReference type="InterPro" id="IPR036396">
    <property type="entry name" value="Cyt_P450_sf"/>
</dbReference>
<evidence type="ECO:0000256" key="1">
    <source>
        <dbReference type="ARBA" id="ARBA00010617"/>
    </source>
</evidence>
<reference evidence="3" key="1">
    <citation type="journal article" date="2016" name="J. Ind. Microbiol. Biotechnol.">
        <title>Biosynthesis of mercapturic acid derivative of the labdane-type diterpene, cyslabdan that potentiates imipenem activity against methicillin-resistant Staphylococcus aureus: cyslabdan is generated by mycothiol-mediated xenobiotic detoxification.</title>
        <authorList>
            <person name="Ikeda H."/>
            <person name="Shin-ya K."/>
            <person name="Nagamitsu T."/>
            <person name="Tomoda H."/>
        </authorList>
    </citation>
    <scope>NUCLEOTIDE SEQUENCE</scope>
    <source>
        <strain evidence="3">GM95</strain>
    </source>
</reference>
<dbReference type="AlphaFoldDB" id="A0A0H5B8V0"/>
<sequence>MSITPSTATAVRLYGPEHAADPQRSYELLRRQGPVGLAEIDTDLVVHLVTDYEAAINLLQDTDTWSKDTRPWLGQVPEHSTIRPLVEWRPSLLFADGDEHAHLRKVITDSFALLDPNDVRVLTFRHADRLLQDFADTGTVDLVGQYAHQLPLMVFNGLFGMGDEHGPRLVGALTAMMDTDPERKAAGAQSFGAYLGALYQTKAAQRGHDLTSWFIDHPNGLSQEEAINQIIITLGAGNEPTANLIANTCVRMLSDDRYFGTLTTGSLPVQHAIDDALWYDSPLANFSFHFPKKDVTFYGTRIPVGSPVMVSYAAANTCPHSGVPADGYRSGTKAHLAFAAGPHACPARSLALLIATAAIERLASYLPDIELAVAPEELTYRDGPIHRTLTSLPARFTPLTPDAEGVTPWSRSSTGPETESDSPSLVTAGRGSVRSS</sequence>
<dbReference type="GO" id="GO:0005506">
    <property type="term" value="F:iron ion binding"/>
    <property type="evidence" value="ECO:0007669"/>
    <property type="project" value="InterPro"/>
</dbReference>
<feature type="region of interest" description="Disordered" evidence="2">
    <location>
        <begin position="396"/>
        <end position="436"/>
    </location>
</feature>
<dbReference type="PANTHER" id="PTHR46696:SF1">
    <property type="entry name" value="CYTOCHROME P450 YJIB-RELATED"/>
    <property type="match status" value="1"/>
</dbReference>
<accession>A0A0H5B8V0</accession>
<dbReference type="GO" id="GO:0004497">
    <property type="term" value="F:monooxygenase activity"/>
    <property type="evidence" value="ECO:0007669"/>
    <property type="project" value="InterPro"/>
</dbReference>
<name>A0A0H5B8V0_STRAQ</name>
<comment type="similarity">
    <text evidence="1">Belongs to the cytochrome P450 family.</text>
</comment>
<dbReference type="GO" id="GO:0020037">
    <property type="term" value="F:heme binding"/>
    <property type="evidence" value="ECO:0007669"/>
    <property type="project" value="InterPro"/>
</dbReference>
<evidence type="ECO:0000256" key="2">
    <source>
        <dbReference type="SAM" id="MobiDB-lite"/>
    </source>
</evidence>
<organism evidence="3">
    <name type="scientific">Streptomyces anulatus</name>
    <name type="common">Streptomyces chrysomallus</name>
    <dbReference type="NCBI Taxonomy" id="1892"/>
    <lineage>
        <taxon>Bacteria</taxon>
        <taxon>Bacillati</taxon>
        <taxon>Actinomycetota</taxon>
        <taxon>Actinomycetes</taxon>
        <taxon>Kitasatosporales</taxon>
        <taxon>Streptomycetaceae</taxon>
        <taxon>Streptomyces</taxon>
    </lineage>
</organism>
<feature type="compositionally biased region" description="Polar residues" evidence="2">
    <location>
        <begin position="409"/>
        <end position="425"/>
    </location>
</feature>
<dbReference type="PANTHER" id="PTHR46696">
    <property type="entry name" value="P450, PUTATIVE (EUROFUNG)-RELATED"/>
    <property type="match status" value="1"/>
</dbReference>
<evidence type="ECO:0008006" key="4">
    <source>
        <dbReference type="Google" id="ProtNLM"/>
    </source>
</evidence>
<dbReference type="Gene3D" id="1.10.630.10">
    <property type="entry name" value="Cytochrome P450"/>
    <property type="match status" value="1"/>
</dbReference>
<dbReference type="GO" id="GO:0016705">
    <property type="term" value="F:oxidoreductase activity, acting on paired donors, with incorporation or reduction of molecular oxygen"/>
    <property type="evidence" value="ECO:0007669"/>
    <property type="project" value="InterPro"/>
</dbReference>
<evidence type="ECO:0000313" key="3">
    <source>
        <dbReference type="EMBL" id="BAR97459.1"/>
    </source>
</evidence>
<proteinExistence type="inferred from homology"/>
<dbReference type="SUPFAM" id="SSF48264">
    <property type="entry name" value="Cytochrome P450"/>
    <property type="match status" value="1"/>
</dbReference>
<dbReference type="InterPro" id="IPR002397">
    <property type="entry name" value="Cyt_P450_B"/>
</dbReference>